<reference evidence="1" key="1">
    <citation type="submission" date="2009-09" db="EMBL/GenBank/DDBJ databases">
        <authorList>
            <person name="Weinstock G."/>
            <person name="Sodergren E."/>
            <person name="Clifton S."/>
            <person name="Fulton L."/>
            <person name="Fulton B."/>
            <person name="Courtney L."/>
            <person name="Fronick C."/>
            <person name="Harrison M."/>
            <person name="Strong C."/>
            <person name="Farmer C."/>
            <person name="Delahaunty K."/>
            <person name="Markovic C."/>
            <person name="Hall O."/>
            <person name="Minx P."/>
            <person name="Tomlinson C."/>
            <person name="Mitreva M."/>
            <person name="Nelson J."/>
            <person name="Hou S."/>
            <person name="Wollam A."/>
            <person name="Pepin K.H."/>
            <person name="Johnson M."/>
            <person name="Bhonagiri V."/>
            <person name="Nash W.E."/>
            <person name="Warren W."/>
            <person name="Chinwalla A."/>
            <person name="Mardis E.R."/>
            <person name="Wilson R.K."/>
        </authorList>
    </citation>
    <scope>NUCLEOTIDE SEQUENCE [LARGE SCALE GENOMIC DNA]</scope>
    <source>
        <strain evidence="1">DSM 15470</strain>
    </source>
</reference>
<dbReference type="HOGENOM" id="CLU_2989338_0_0_9"/>
<comment type="caution">
    <text evidence="1">The sequence shown here is derived from an EMBL/GenBank/DDBJ whole genome shotgun (WGS) entry which is preliminary data.</text>
</comment>
<organism evidence="1 2">
    <name type="scientific">Dialister invisus DSM 15470</name>
    <dbReference type="NCBI Taxonomy" id="592028"/>
    <lineage>
        <taxon>Bacteria</taxon>
        <taxon>Bacillati</taxon>
        <taxon>Bacillota</taxon>
        <taxon>Negativicutes</taxon>
        <taxon>Veillonellales</taxon>
        <taxon>Veillonellaceae</taxon>
        <taxon>Dialister</taxon>
    </lineage>
</organism>
<accession>C9LL94</accession>
<evidence type="ECO:0000313" key="1">
    <source>
        <dbReference type="EMBL" id="EEW96094.1"/>
    </source>
</evidence>
<sequence length="57" mass="6845">MMLLPCYMTNDRNSKVLLSNRQKVKNRLLYAKIIVRFLFKWLLHGAFKSDIIFQDGR</sequence>
<keyword evidence="2" id="KW-1185">Reference proteome</keyword>
<protein>
    <submittedName>
        <fullName evidence="1">Uncharacterized protein</fullName>
    </submittedName>
</protein>
<dbReference type="EMBL" id="ACIM02000001">
    <property type="protein sequence ID" value="EEW96094.1"/>
    <property type="molecule type" value="Genomic_DNA"/>
</dbReference>
<evidence type="ECO:0000313" key="2">
    <source>
        <dbReference type="Proteomes" id="UP000004736"/>
    </source>
</evidence>
<dbReference type="STRING" id="592028.GCWU000321_00029"/>
<dbReference type="Proteomes" id="UP000004736">
    <property type="component" value="Unassembled WGS sequence"/>
</dbReference>
<gene>
    <name evidence="1" type="ORF">GCWU000321_00029</name>
</gene>
<name>C9LL94_9FIRM</name>
<proteinExistence type="predicted"/>
<dbReference type="AlphaFoldDB" id="C9LL94"/>